<evidence type="ECO:0000256" key="1">
    <source>
        <dbReference type="SAM" id="MobiDB-lite"/>
    </source>
</evidence>
<sequence length="452" mass="50823">MTTYYHYDLDGKVRVSNPYPAAGVSTTGPLVADAYERQGDIVGAFLARRGMKYPAPGVSGVQQSYGHSYHPPMAASKGSVDGEPIGQSHQPNDGDEYSGYTASSSPEVSDTLGWAGWASHSGVPRPYPNPEDIRHLHTLQNLLPYLQPERKLNALDGPVVDIVEQDTGATIAYQVPKKMLVLFLGRKLVNKFIRTTQREDNSNWRGAPTCQVMALPKGAASQAAMKILIAWMFRACQYQTMGSMRQIRIPKNTFVACSLARTMELFELHKDALRVDHYIATTGFVRPIFAVELETLWNCLGKESRYVYAAINVVGRRLRAFDAGSTSREFMGIDEDMLAMLKEYADLEARVRDPELNEQHRPCFSTEWIKRLDDKQHENRHQKLDESTKHPDKFSSKDLEDEQPARDLEEEPESVELETTARKLAILRTVPETTEPVTGDPQRHSNPDQDSR</sequence>
<evidence type="ECO:0000313" key="2">
    <source>
        <dbReference type="EMBL" id="KAG9195754.1"/>
    </source>
</evidence>
<feature type="compositionally biased region" description="Basic and acidic residues" evidence="1">
    <location>
        <begin position="441"/>
        <end position="452"/>
    </location>
</feature>
<keyword evidence="3" id="KW-1185">Reference proteome</keyword>
<dbReference type="AlphaFoldDB" id="A0AAD4IK25"/>
<feature type="compositionally biased region" description="Basic and acidic residues" evidence="1">
    <location>
        <begin position="377"/>
        <end position="407"/>
    </location>
</feature>
<reference evidence="2" key="1">
    <citation type="submission" date="2021-07" db="EMBL/GenBank/DDBJ databases">
        <title>Genome Resource of American Ginseng Black Spot Pathogen Alternaria panax.</title>
        <authorList>
            <person name="Qiu C."/>
            <person name="Wang W."/>
            <person name="Liu Z."/>
        </authorList>
    </citation>
    <scope>NUCLEOTIDE SEQUENCE</scope>
    <source>
        <strain evidence="2">BNCC115425</strain>
    </source>
</reference>
<dbReference type="Proteomes" id="UP001199106">
    <property type="component" value="Unassembled WGS sequence"/>
</dbReference>
<accession>A0AAD4IK25</accession>
<gene>
    <name evidence="2" type="ORF">G6011_00875</name>
</gene>
<name>A0AAD4IK25_9PLEO</name>
<dbReference type="EMBL" id="JAANER010000001">
    <property type="protein sequence ID" value="KAG9195754.1"/>
    <property type="molecule type" value="Genomic_DNA"/>
</dbReference>
<feature type="region of interest" description="Disordered" evidence="1">
    <location>
        <begin position="63"/>
        <end position="104"/>
    </location>
</feature>
<feature type="region of interest" description="Disordered" evidence="1">
    <location>
        <begin position="377"/>
        <end position="452"/>
    </location>
</feature>
<protein>
    <submittedName>
        <fullName evidence="2">Uncharacterized protein</fullName>
    </submittedName>
</protein>
<organism evidence="2 3">
    <name type="scientific">Alternaria panax</name>
    <dbReference type="NCBI Taxonomy" id="48097"/>
    <lineage>
        <taxon>Eukaryota</taxon>
        <taxon>Fungi</taxon>
        <taxon>Dikarya</taxon>
        <taxon>Ascomycota</taxon>
        <taxon>Pezizomycotina</taxon>
        <taxon>Dothideomycetes</taxon>
        <taxon>Pleosporomycetidae</taxon>
        <taxon>Pleosporales</taxon>
        <taxon>Pleosporineae</taxon>
        <taxon>Pleosporaceae</taxon>
        <taxon>Alternaria</taxon>
        <taxon>Alternaria sect. Panax</taxon>
    </lineage>
</organism>
<comment type="caution">
    <text evidence="2">The sequence shown here is derived from an EMBL/GenBank/DDBJ whole genome shotgun (WGS) entry which is preliminary data.</text>
</comment>
<evidence type="ECO:0000313" key="3">
    <source>
        <dbReference type="Proteomes" id="UP001199106"/>
    </source>
</evidence>
<proteinExistence type="predicted"/>